<keyword evidence="3" id="KW-1185">Reference proteome</keyword>
<gene>
    <name evidence="2" type="ORF">DZC73_12925</name>
</gene>
<reference evidence="2 3" key="2">
    <citation type="submission" date="2018-12" db="EMBL/GenBank/DDBJ databases">
        <title>Rhizobacter gummiphilus sp. nov., a rubber-degrading bacterium isolated from the soil of a botanical garden in Japan.</title>
        <authorList>
            <person name="Shunsuke S.S."/>
        </authorList>
    </citation>
    <scope>NUCLEOTIDE SEQUENCE [LARGE SCALE GENOMIC DNA]</scope>
    <source>
        <strain evidence="2 3">S-16</strain>
    </source>
</reference>
<evidence type="ECO:0000256" key="1">
    <source>
        <dbReference type="SAM" id="Phobius"/>
    </source>
</evidence>
<protein>
    <submittedName>
        <fullName evidence="2">Uncharacterized protein</fullName>
    </submittedName>
</protein>
<name>A0A3N7JZI6_9BURK</name>
<organism evidence="2 3">
    <name type="scientific">Piscinibacter terrae</name>
    <dbReference type="NCBI Taxonomy" id="2496871"/>
    <lineage>
        <taxon>Bacteria</taxon>
        <taxon>Pseudomonadati</taxon>
        <taxon>Pseudomonadota</taxon>
        <taxon>Betaproteobacteria</taxon>
        <taxon>Burkholderiales</taxon>
        <taxon>Sphaerotilaceae</taxon>
        <taxon>Piscinibacter</taxon>
    </lineage>
</organism>
<evidence type="ECO:0000313" key="3">
    <source>
        <dbReference type="Proteomes" id="UP000267464"/>
    </source>
</evidence>
<dbReference type="OrthoDB" id="8738563at2"/>
<reference evidence="2 3" key="1">
    <citation type="submission" date="2018-08" db="EMBL/GenBank/DDBJ databases">
        <authorList>
            <person name="Khan S.A."/>
            <person name="Jeon C.O."/>
            <person name="Chun B.H."/>
            <person name="Jeong S.E."/>
        </authorList>
    </citation>
    <scope>NUCLEOTIDE SEQUENCE [LARGE SCALE GENOMIC DNA]</scope>
    <source>
        <strain evidence="2 3">S-16</strain>
    </source>
</reference>
<accession>A0A3N7JZI6</accession>
<feature type="transmembrane region" description="Helical" evidence="1">
    <location>
        <begin position="288"/>
        <end position="316"/>
    </location>
</feature>
<keyword evidence="1" id="KW-0812">Transmembrane</keyword>
<dbReference type="AlphaFoldDB" id="A0A3N7JZI6"/>
<dbReference type="EMBL" id="QUSW01000003">
    <property type="protein sequence ID" value="RQP24215.1"/>
    <property type="molecule type" value="Genomic_DNA"/>
</dbReference>
<comment type="caution">
    <text evidence="2">The sequence shown here is derived from an EMBL/GenBank/DDBJ whole genome shotgun (WGS) entry which is preliminary data.</text>
</comment>
<dbReference type="Proteomes" id="UP000267464">
    <property type="component" value="Unassembled WGS sequence"/>
</dbReference>
<proteinExistence type="predicted"/>
<dbReference type="RefSeq" id="WP_124540701.1">
    <property type="nucleotide sequence ID" value="NZ_QUSW01000003.1"/>
</dbReference>
<keyword evidence="1" id="KW-1133">Transmembrane helix</keyword>
<evidence type="ECO:0000313" key="2">
    <source>
        <dbReference type="EMBL" id="RQP24215.1"/>
    </source>
</evidence>
<sequence>MTETAQNWLIPKDGDVVATAYPTVTEKEINDDRELVIQRLDAAYMQLTDSMQPYQRQWDADPATALWESAKEGAASGASGWGEDLAEMFTEKMWTELGSKIKNAAGSALDGAANYSQKVYNNIVERSTQAAKEAGEVFDNPDQTVKNWAWWQSSLEKLSEEAKQAIQTRIDAEKHAIQSAIDSAGKTLTKAQKIYKHRDAILGLPDLLVQGDPKPVQAFVDTVLMDIDPELAKEIRNDPNFYVVLEVIADHDSILSYLSYVGLMMEAVPPNFYGYLAAKGGVYVICEVLLLLVTALLSAGAAAGARVTMLVARLAASSAKVSRAARKIEKAIEALNAFIRAVEDFVDAAKDLRVLGEKLRSARQRNLVLRGNTKSTISAKKKSIRRDRKCRLCGSPQHTTPRHRLGTIEYR</sequence>
<keyword evidence="1" id="KW-0472">Membrane</keyword>